<dbReference type="InterPro" id="IPR036908">
    <property type="entry name" value="RlpA-like_sf"/>
</dbReference>
<dbReference type="CDD" id="cd22269">
    <property type="entry name" value="DPBB_EG45-like"/>
    <property type="match status" value="1"/>
</dbReference>
<feature type="transmembrane region" description="Helical" evidence="1">
    <location>
        <begin position="87"/>
        <end position="105"/>
    </location>
</feature>
<evidence type="ECO:0000259" key="2">
    <source>
        <dbReference type="Pfam" id="PF03330"/>
    </source>
</evidence>
<evidence type="ECO:0000256" key="1">
    <source>
        <dbReference type="SAM" id="Phobius"/>
    </source>
</evidence>
<dbReference type="Gene3D" id="2.40.40.10">
    <property type="entry name" value="RlpA-like domain"/>
    <property type="match status" value="1"/>
</dbReference>
<keyword evidence="1" id="KW-0812">Transmembrane</keyword>
<dbReference type="Proteomes" id="UP000265566">
    <property type="component" value="Chromosome 6"/>
</dbReference>
<gene>
    <name evidence="3" type="ORF">MtrunA17_Chr6g0476161</name>
</gene>
<keyword evidence="1" id="KW-0472">Membrane</keyword>
<dbReference type="EMBL" id="PSQE01000006">
    <property type="protein sequence ID" value="RHN52050.1"/>
    <property type="molecule type" value="Genomic_DNA"/>
</dbReference>
<organism evidence="3 4">
    <name type="scientific">Medicago truncatula</name>
    <name type="common">Barrel medic</name>
    <name type="synonym">Medicago tribuloides</name>
    <dbReference type="NCBI Taxonomy" id="3880"/>
    <lineage>
        <taxon>Eukaryota</taxon>
        <taxon>Viridiplantae</taxon>
        <taxon>Streptophyta</taxon>
        <taxon>Embryophyta</taxon>
        <taxon>Tracheophyta</taxon>
        <taxon>Spermatophyta</taxon>
        <taxon>Magnoliopsida</taxon>
        <taxon>eudicotyledons</taxon>
        <taxon>Gunneridae</taxon>
        <taxon>Pentapetalae</taxon>
        <taxon>rosids</taxon>
        <taxon>fabids</taxon>
        <taxon>Fabales</taxon>
        <taxon>Fabaceae</taxon>
        <taxon>Papilionoideae</taxon>
        <taxon>50 kb inversion clade</taxon>
        <taxon>NPAAA clade</taxon>
        <taxon>Hologalegina</taxon>
        <taxon>IRL clade</taxon>
        <taxon>Trifolieae</taxon>
        <taxon>Medicago</taxon>
    </lineage>
</organism>
<protein>
    <submittedName>
        <fullName evidence="3">Putative rlpA-like protein, double-psi beta-barrel</fullName>
    </submittedName>
</protein>
<dbReference type="PANTHER" id="PTHR47480:SF6">
    <property type="entry name" value="EXPANSIN-LIKE EG45 DOMAIN-CONTAINING PROTEIN"/>
    <property type="match status" value="1"/>
</dbReference>
<reference evidence="4" key="1">
    <citation type="journal article" date="2018" name="Nat. Plants">
        <title>Whole-genome landscape of Medicago truncatula symbiotic genes.</title>
        <authorList>
            <person name="Pecrix Y."/>
            <person name="Staton S.E."/>
            <person name="Sallet E."/>
            <person name="Lelandais-Briere C."/>
            <person name="Moreau S."/>
            <person name="Carrere S."/>
            <person name="Blein T."/>
            <person name="Jardinaud M.F."/>
            <person name="Latrasse D."/>
            <person name="Zouine M."/>
            <person name="Zahm M."/>
            <person name="Kreplak J."/>
            <person name="Mayjonade B."/>
            <person name="Satge C."/>
            <person name="Perez M."/>
            <person name="Cauet S."/>
            <person name="Marande W."/>
            <person name="Chantry-Darmon C."/>
            <person name="Lopez-Roques C."/>
            <person name="Bouchez O."/>
            <person name="Berard A."/>
            <person name="Debelle F."/>
            <person name="Munos S."/>
            <person name="Bendahmane A."/>
            <person name="Berges H."/>
            <person name="Niebel A."/>
            <person name="Buitink J."/>
            <person name="Frugier F."/>
            <person name="Benhamed M."/>
            <person name="Crespi M."/>
            <person name="Gouzy J."/>
            <person name="Gamas P."/>
        </authorList>
    </citation>
    <scope>NUCLEOTIDE SEQUENCE [LARGE SCALE GENOMIC DNA]</scope>
    <source>
        <strain evidence="4">cv. Jemalong A17</strain>
    </source>
</reference>
<dbReference type="AlphaFoldDB" id="A0A396HFF1"/>
<name>A0A396HFF1_MEDTR</name>
<accession>A0A396HFF1</accession>
<dbReference type="SUPFAM" id="SSF50685">
    <property type="entry name" value="Barwin-like endoglucanases"/>
    <property type="match status" value="1"/>
</dbReference>
<dbReference type="Pfam" id="PF03330">
    <property type="entry name" value="DPBB_1"/>
    <property type="match status" value="1"/>
</dbReference>
<dbReference type="PANTHER" id="PTHR47480">
    <property type="entry name" value="EG45-LIKE DOMAIN CONTAINING PROTEIN"/>
    <property type="match status" value="1"/>
</dbReference>
<proteinExistence type="predicted"/>
<keyword evidence="1" id="KW-1133">Transmembrane helix</keyword>
<feature type="domain" description="RlpA-like protein double-psi beta-barrel" evidence="2">
    <location>
        <begin position="10"/>
        <end position="74"/>
    </location>
</feature>
<dbReference type="Gramene" id="rna36666">
    <property type="protein sequence ID" value="RHN52050.1"/>
    <property type="gene ID" value="gene36666"/>
</dbReference>
<sequence>MIYITMFDCAVNEGLWDNGAACGRRYRIRCISGINKPCKVGSSIDVKVVDKITCTRSSCHQTFHMSTKAFAAISHASLMQISMLNTFSKFIHILIINSFIIFYNIQPHCLINLMLFIQDMIDIYDIPSRGHC</sequence>
<comment type="caution">
    <text evidence="3">The sequence shown here is derived from an EMBL/GenBank/DDBJ whole genome shotgun (WGS) entry which is preliminary data.</text>
</comment>
<evidence type="ECO:0000313" key="3">
    <source>
        <dbReference type="EMBL" id="RHN52050.1"/>
    </source>
</evidence>
<dbReference type="InterPro" id="IPR009009">
    <property type="entry name" value="RlpA-like_DPBB"/>
</dbReference>
<evidence type="ECO:0000313" key="4">
    <source>
        <dbReference type="Proteomes" id="UP000265566"/>
    </source>
</evidence>